<dbReference type="AlphaFoldDB" id="A0A1D3K8H3"/>
<sequence length="78" mass="8635">MIMCAVSTTSYSKSAIEFQQWGLAADTTHAHQNPGRDPQNEQSALGRPMVVQRYRKPIRAIFDISPTGGSVMTYWSCG</sequence>
<name>A0A1D3K8H3_PSEVE</name>
<organism evidence="1 2">
    <name type="scientific">Pseudomonas veronii 1YdBTEX2</name>
    <dbReference type="NCBI Taxonomy" id="1295141"/>
    <lineage>
        <taxon>Bacteria</taxon>
        <taxon>Pseudomonadati</taxon>
        <taxon>Pseudomonadota</taxon>
        <taxon>Gammaproteobacteria</taxon>
        <taxon>Pseudomonadales</taxon>
        <taxon>Pseudomonadaceae</taxon>
        <taxon>Pseudomonas</taxon>
    </lineage>
</organism>
<gene>
    <name evidence="1" type="ORF">PVE_R2G0600</name>
</gene>
<dbReference type="Proteomes" id="UP000245431">
    <property type="component" value="Chromosome PVE_r2"/>
</dbReference>
<protein>
    <submittedName>
        <fullName evidence="1">Uncharacterized protein</fullName>
    </submittedName>
</protein>
<evidence type="ECO:0000313" key="2">
    <source>
        <dbReference type="Proteomes" id="UP000245431"/>
    </source>
</evidence>
<dbReference type="EMBL" id="LT599584">
    <property type="protein sequence ID" value="SBW84626.1"/>
    <property type="molecule type" value="Genomic_DNA"/>
</dbReference>
<reference evidence="2" key="1">
    <citation type="submission" date="2016-07" db="EMBL/GenBank/DDBJ databases">
        <authorList>
            <person name="Florea S."/>
            <person name="Webb J.S."/>
            <person name="Jaromczyk J."/>
            <person name="Schardl C.L."/>
        </authorList>
    </citation>
    <scope>NUCLEOTIDE SEQUENCE [LARGE SCALE GENOMIC DNA]</scope>
    <source>
        <strain evidence="2">1YdBTEX2</strain>
    </source>
</reference>
<evidence type="ECO:0000313" key="1">
    <source>
        <dbReference type="EMBL" id="SBW84626.1"/>
    </source>
</evidence>
<accession>A0A1D3K8H3</accession>
<proteinExistence type="predicted"/>